<dbReference type="Gene3D" id="3.40.50.2300">
    <property type="match status" value="2"/>
</dbReference>
<dbReference type="RefSeq" id="WP_189165772.1">
    <property type="nucleotide sequence ID" value="NZ_BMNT01000032.1"/>
</dbReference>
<protein>
    <submittedName>
        <fullName evidence="1">Uncharacterized protein</fullName>
    </submittedName>
</protein>
<dbReference type="AlphaFoldDB" id="A0A917REV8"/>
<dbReference type="EMBL" id="BMNT01000032">
    <property type="protein sequence ID" value="GGL04435.1"/>
    <property type="molecule type" value="Genomic_DNA"/>
</dbReference>
<gene>
    <name evidence="1" type="ORF">GCM10007964_53210</name>
</gene>
<accession>A0A917REV8</accession>
<evidence type="ECO:0000313" key="1">
    <source>
        <dbReference type="EMBL" id="GGL04435.1"/>
    </source>
</evidence>
<proteinExistence type="predicted"/>
<dbReference type="InterPro" id="IPR028082">
    <property type="entry name" value="Peripla_BP_I"/>
</dbReference>
<dbReference type="SUPFAM" id="SSF53822">
    <property type="entry name" value="Periplasmic binding protein-like I"/>
    <property type="match status" value="1"/>
</dbReference>
<evidence type="ECO:0000313" key="2">
    <source>
        <dbReference type="Proteomes" id="UP000645217"/>
    </source>
</evidence>
<dbReference type="Proteomes" id="UP000645217">
    <property type="component" value="Unassembled WGS sequence"/>
</dbReference>
<organism evidence="1 2">
    <name type="scientific">Sphaerisporangium melleum</name>
    <dbReference type="NCBI Taxonomy" id="321316"/>
    <lineage>
        <taxon>Bacteria</taxon>
        <taxon>Bacillati</taxon>
        <taxon>Actinomycetota</taxon>
        <taxon>Actinomycetes</taxon>
        <taxon>Streptosporangiales</taxon>
        <taxon>Streptosporangiaceae</taxon>
        <taxon>Sphaerisporangium</taxon>
    </lineage>
</organism>
<reference evidence="1" key="2">
    <citation type="submission" date="2020-09" db="EMBL/GenBank/DDBJ databases">
        <authorList>
            <person name="Sun Q."/>
            <person name="Ohkuma M."/>
        </authorList>
    </citation>
    <scope>NUCLEOTIDE SEQUENCE</scope>
    <source>
        <strain evidence="1">JCM 13064</strain>
    </source>
</reference>
<name>A0A917REV8_9ACTN</name>
<comment type="caution">
    <text evidence="1">The sequence shown here is derived from an EMBL/GenBank/DDBJ whole genome shotgun (WGS) entry which is preliminary data.</text>
</comment>
<keyword evidence="2" id="KW-1185">Reference proteome</keyword>
<sequence length="880" mass="95253">MGFPDDMSTEFVLGFPTAVAPDSRNRSSLDTSPPLFVLRVPETATAADIERVVGALSSSVHDNGKLVPFARLPAGDDPRLLSEIAGTELMTGAPEHMTPDRYPHFLVMRDLITYIQEKPTAWRKGPQALELRRYAGEQRVQRGALMSFTKTESPNGDGLAGFLMKLGWHSFVQRMPTWLWARRTSRKVMRSWLGAEKIAGGGRNLFRVMDNAGAVWSSQLSVAEKREEALQQLDRLLWRALLEDLRTPAIGRFLPGRRRRTARPVVLVDLPPPGAKGNREAERFLRSVHQASTTARPPGPLVVAVGRPSEELLADLDDPAELTFAQASQRLGQNGGSPVLVTFSEQAMAGPGLEVRKVEPKRFRFSRIVPTGIMAGVTVLALTAAGLVIQDDHDCVGGSASVAESAPAKPIPVDGKAWYDAVVREIGEQNRRAEQAAAQGRTVRTVVAFVSSPPTDENAVRFDGTIPELRGIAMWQKKLLDDAVSDDSAVRLRVEVRPTGPAFKNAVAEAENLRARVEKEGSAKNTPDHTRIVGVLGYAQSRDETRKALQVLGAAKIPTIGTTATADEMLAGEAMRSYWPFTPPNLTEARIAADFAKGQNIVADPGSEESCSPAGRAIVIESSADLYSRSLAGKFRDRFAPGGSEVFNFNQDGDFEPAPPPGAANVSSADELVSRLCKTIKAEPGAVVYWAARARDFTAFINAMDTQGTCIDHDITVLGGNELTNIAQTGAFNNKHWLRLYYSAHRLPTTDPHASDKTRQFVDDYNAFVKRTTKGTDPWVQDGHSAVSYDAFHVLSQAVGKARLHDDLVSRESVLVALGAGVTFNGATGYISYGPAGNAAPVDKTLVLLRQLADSPKAVVVCGAYAPDASSRTQEPPCTR</sequence>
<reference evidence="1" key="1">
    <citation type="journal article" date="2014" name="Int. J. Syst. Evol. Microbiol.">
        <title>Complete genome sequence of Corynebacterium casei LMG S-19264T (=DSM 44701T), isolated from a smear-ripened cheese.</title>
        <authorList>
            <consortium name="US DOE Joint Genome Institute (JGI-PGF)"/>
            <person name="Walter F."/>
            <person name="Albersmeier A."/>
            <person name="Kalinowski J."/>
            <person name="Ruckert C."/>
        </authorList>
    </citation>
    <scope>NUCLEOTIDE SEQUENCE</scope>
    <source>
        <strain evidence="1">JCM 13064</strain>
    </source>
</reference>